<evidence type="ECO:0000256" key="2">
    <source>
        <dbReference type="ARBA" id="ARBA00022964"/>
    </source>
</evidence>
<dbReference type="PANTHER" id="PTHR33711:SF7">
    <property type="entry name" value="INTRADIOL RING-CLEAVAGE DIOXYGENASES DOMAIN-CONTAINING PROTEIN-RELATED"/>
    <property type="match status" value="1"/>
</dbReference>
<evidence type="ECO:0000313" key="8">
    <source>
        <dbReference type="Proteomes" id="UP001064632"/>
    </source>
</evidence>
<feature type="domain" description="Intradiol ring-cleavage dioxygenases" evidence="6">
    <location>
        <begin position="45"/>
        <end position="165"/>
    </location>
</feature>
<dbReference type="InterPro" id="IPR050770">
    <property type="entry name" value="Intradiol_RC_Dioxygenase"/>
</dbReference>
<dbReference type="InterPro" id="IPR015889">
    <property type="entry name" value="Intradiol_dOase_core"/>
</dbReference>
<evidence type="ECO:0000256" key="1">
    <source>
        <dbReference type="ARBA" id="ARBA00007825"/>
    </source>
</evidence>
<dbReference type="RefSeq" id="WP_261694022.1">
    <property type="nucleotide sequence ID" value="NZ_CP104694.1"/>
</dbReference>
<comment type="similarity">
    <text evidence="1">Belongs to the intradiol ring-cleavage dioxygenase family.</text>
</comment>
<dbReference type="Proteomes" id="UP001064632">
    <property type="component" value="Chromosome"/>
</dbReference>
<name>A0ABY6BEK2_9GAMM</name>
<reference evidence="7" key="1">
    <citation type="submission" date="2022-09" db="EMBL/GenBank/DDBJ databases">
        <title>Tahibacter sp. nov., isolated from a fresh water.</title>
        <authorList>
            <person name="Baek J.H."/>
            <person name="Lee J.K."/>
            <person name="Kim J.M."/>
            <person name="Jeon C.O."/>
        </authorList>
    </citation>
    <scope>NUCLEOTIDE SEQUENCE</scope>
    <source>
        <strain evidence="7">W38</strain>
    </source>
</reference>
<dbReference type="EMBL" id="CP104694">
    <property type="protein sequence ID" value="UXI67046.1"/>
    <property type="molecule type" value="Genomic_DNA"/>
</dbReference>
<dbReference type="Pfam" id="PF00775">
    <property type="entry name" value="Dioxygenase_C"/>
    <property type="match status" value="1"/>
</dbReference>
<dbReference type="Gene3D" id="2.60.130.10">
    <property type="entry name" value="Aromatic compound dioxygenase"/>
    <property type="match status" value="1"/>
</dbReference>
<organism evidence="7 8">
    <name type="scientific">Tahibacter amnicola</name>
    <dbReference type="NCBI Taxonomy" id="2976241"/>
    <lineage>
        <taxon>Bacteria</taxon>
        <taxon>Pseudomonadati</taxon>
        <taxon>Pseudomonadota</taxon>
        <taxon>Gammaproteobacteria</taxon>
        <taxon>Lysobacterales</taxon>
        <taxon>Rhodanobacteraceae</taxon>
        <taxon>Tahibacter</taxon>
    </lineage>
</organism>
<keyword evidence="5" id="KW-0732">Signal</keyword>
<protein>
    <recommendedName>
        <fullName evidence="6">Intradiol ring-cleavage dioxygenases domain-containing protein</fullName>
    </recommendedName>
</protein>
<feature type="region of interest" description="Disordered" evidence="4">
    <location>
        <begin position="155"/>
        <end position="179"/>
    </location>
</feature>
<feature type="signal peptide" evidence="5">
    <location>
        <begin position="1"/>
        <end position="19"/>
    </location>
</feature>
<feature type="chain" id="PRO_5045111020" description="Intradiol ring-cleavage dioxygenases domain-containing protein" evidence="5">
    <location>
        <begin position="20"/>
        <end position="199"/>
    </location>
</feature>
<proteinExistence type="inferred from homology"/>
<keyword evidence="3" id="KW-0560">Oxidoreductase</keyword>
<evidence type="ECO:0000259" key="6">
    <source>
        <dbReference type="Pfam" id="PF00775"/>
    </source>
</evidence>
<sequence>MAPWLLAITIASMVPPTLAAEPVIGGPCDGCEEVFRGQPAATSSTARIAPEGEKGEPLTIRGTVYAADGETPAAGIIVYGYHTDASGVYPSGESRHGRLRGWARTDGQGRYEFSSIRPAAYPGRGVPAHIHMHIIEPDVATYYIDDIHFTDDPLLPPQVRRSSDQGRGGSGLVTPTRDETGSWQVRRDIVLRRNIEKTQ</sequence>
<gene>
    <name evidence="7" type="ORF">N4264_20175</name>
</gene>
<evidence type="ECO:0000256" key="3">
    <source>
        <dbReference type="ARBA" id="ARBA00023002"/>
    </source>
</evidence>
<keyword evidence="8" id="KW-1185">Reference proteome</keyword>
<evidence type="ECO:0000256" key="4">
    <source>
        <dbReference type="SAM" id="MobiDB-lite"/>
    </source>
</evidence>
<evidence type="ECO:0000313" key="7">
    <source>
        <dbReference type="EMBL" id="UXI67046.1"/>
    </source>
</evidence>
<accession>A0ABY6BEK2</accession>
<dbReference type="SUPFAM" id="SSF49482">
    <property type="entry name" value="Aromatic compound dioxygenase"/>
    <property type="match status" value="1"/>
</dbReference>
<keyword evidence="2" id="KW-0223">Dioxygenase</keyword>
<dbReference type="PANTHER" id="PTHR33711">
    <property type="entry name" value="DIOXYGENASE, PUTATIVE (AFU_ORTHOLOGUE AFUA_2G02910)-RELATED"/>
    <property type="match status" value="1"/>
</dbReference>
<dbReference type="InterPro" id="IPR000627">
    <property type="entry name" value="Intradiol_dOase_C"/>
</dbReference>
<evidence type="ECO:0000256" key="5">
    <source>
        <dbReference type="SAM" id="SignalP"/>
    </source>
</evidence>